<organism evidence="2 3">
    <name type="scientific">Anaerotalea alkaliphila</name>
    <dbReference type="NCBI Taxonomy" id="2662126"/>
    <lineage>
        <taxon>Bacteria</taxon>
        <taxon>Bacillati</taxon>
        <taxon>Bacillota</taxon>
        <taxon>Clostridia</taxon>
        <taxon>Eubacteriales</taxon>
        <taxon>Anaerotalea</taxon>
    </lineage>
</organism>
<evidence type="ECO:0000313" key="3">
    <source>
        <dbReference type="Proteomes" id="UP000461585"/>
    </source>
</evidence>
<gene>
    <name evidence="2" type="ORF">GXN74_03335</name>
</gene>
<accession>A0A7X5HU97</accession>
<evidence type="ECO:0000313" key="2">
    <source>
        <dbReference type="EMBL" id="NDL66778.1"/>
    </source>
</evidence>
<dbReference type="EMBL" id="JAAEEH010000005">
    <property type="protein sequence ID" value="NDL66778.1"/>
    <property type="molecule type" value="Genomic_DNA"/>
</dbReference>
<dbReference type="Gene3D" id="3.40.50.10400">
    <property type="entry name" value="Hypothetical protein PA1492"/>
    <property type="match status" value="1"/>
</dbReference>
<dbReference type="AlphaFoldDB" id="A0A7X5HU97"/>
<evidence type="ECO:0000259" key="1">
    <source>
        <dbReference type="Pfam" id="PF24963"/>
    </source>
</evidence>
<dbReference type="RefSeq" id="WP_162369501.1">
    <property type="nucleotide sequence ID" value="NZ_JAAEEH010000005.1"/>
</dbReference>
<proteinExistence type="predicted"/>
<comment type="caution">
    <text evidence="2">The sequence shown here is derived from an EMBL/GenBank/DDBJ whole genome shotgun (WGS) entry which is preliminary data.</text>
</comment>
<dbReference type="Proteomes" id="UP000461585">
    <property type="component" value="Unassembled WGS sequence"/>
</dbReference>
<dbReference type="Pfam" id="PF24963">
    <property type="entry name" value="DUF7768"/>
    <property type="match status" value="1"/>
</dbReference>
<reference evidence="2 3" key="1">
    <citation type="submission" date="2020-01" db="EMBL/GenBank/DDBJ databases">
        <title>Anaeroalcalibacter tamaniensis gen. nov., sp. nov., moderately halophilic strictly anaerobic fermenter bacterium from mud volcano of Taman peninsula.</title>
        <authorList>
            <person name="Frolova A."/>
            <person name="Merkel A.Y."/>
            <person name="Slobodkin A.I."/>
        </authorList>
    </citation>
    <scope>NUCLEOTIDE SEQUENCE [LARGE SCALE GENOMIC DNA]</scope>
    <source>
        <strain evidence="2 3">F-3ap</strain>
    </source>
</reference>
<name>A0A7X5HU97_9FIRM</name>
<dbReference type="InterPro" id="IPR056670">
    <property type="entry name" value="DUF7768"/>
</dbReference>
<sequence length="144" mass="16555">MGIDMRNSEGYLDLTCYEALSNVSRTEKAASKAVFRPLVYICSPFSGDTEGNIKRAQDFCRFALEKGNIPLAPHLMFPQFMDDNNEKERDLAIFMDIILMGKCQEVWVLGDVISKGMSIEIEKAKKRRQPIRYFNKDFEEVDTL</sequence>
<keyword evidence="3" id="KW-1185">Reference proteome</keyword>
<feature type="domain" description="DUF7768" evidence="1">
    <location>
        <begin position="37"/>
        <end position="134"/>
    </location>
</feature>
<protein>
    <submittedName>
        <fullName evidence="2">DUF4406 domain-containing protein</fullName>
    </submittedName>
</protein>